<dbReference type="AlphaFoldDB" id="A0AAP5MBF3"/>
<dbReference type="Proteomes" id="UP000667802">
    <property type="component" value="Unassembled WGS sequence"/>
</dbReference>
<proteinExistence type="predicted"/>
<feature type="transmembrane region" description="Helical" evidence="1">
    <location>
        <begin position="50"/>
        <end position="72"/>
    </location>
</feature>
<keyword evidence="1" id="KW-1133">Transmembrane helix</keyword>
<evidence type="ECO:0000313" key="3">
    <source>
        <dbReference type="Proteomes" id="UP000667802"/>
    </source>
</evidence>
<organism evidence="2 3">
    <name type="scientific">Aetokthonos hydrillicola Thurmond2011</name>
    <dbReference type="NCBI Taxonomy" id="2712845"/>
    <lineage>
        <taxon>Bacteria</taxon>
        <taxon>Bacillati</taxon>
        <taxon>Cyanobacteriota</taxon>
        <taxon>Cyanophyceae</taxon>
        <taxon>Nostocales</taxon>
        <taxon>Hapalosiphonaceae</taxon>
        <taxon>Aetokthonos</taxon>
    </lineage>
</organism>
<dbReference type="EMBL" id="JAALHA020000009">
    <property type="protein sequence ID" value="MDR9896779.1"/>
    <property type="molecule type" value="Genomic_DNA"/>
</dbReference>
<evidence type="ECO:0000313" key="2">
    <source>
        <dbReference type="EMBL" id="MDR9896779.1"/>
    </source>
</evidence>
<keyword evidence="3" id="KW-1185">Reference proteome</keyword>
<keyword evidence="1" id="KW-0472">Membrane</keyword>
<dbReference type="RefSeq" id="WP_208340168.1">
    <property type="nucleotide sequence ID" value="NZ_CAWQFN010000605.1"/>
</dbReference>
<evidence type="ECO:0000256" key="1">
    <source>
        <dbReference type="SAM" id="Phobius"/>
    </source>
</evidence>
<comment type="caution">
    <text evidence="2">The sequence shown here is derived from an EMBL/GenBank/DDBJ whole genome shotgun (WGS) entry which is preliminary data.</text>
</comment>
<name>A0AAP5MBF3_9CYAN</name>
<accession>A0AAP5MBF3</accession>
<gene>
    <name evidence="2" type="ORF">G7B40_019740</name>
</gene>
<protein>
    <submittedName>
        <fullName evidence="2">Uncharacterized protein</fullName>
    </submittedName>
</protein>
<feature type="transmembrane region" description="Helical" evidence="1">
    <location>
        <begin position="84"/>
        <end position="104"/>
    </location>
</feature>
<keyword evidence="1" id="KW-0812">Transmembrane</keyword>
<reference evidence="3" key="1">
    <citation type="journal article" date="2021" name="Science">
        <title>Hunting the eagle killer: A cyanobacterial neurotoxin causes vacuolar myelinopathy.</title>
        <authorList>
            <person name="Breinlinger S."/>
            <person name="Phillips T.J."/>
            <person name="Haram B.N."/>
            <person name="Mares J."/>
            <person name="Martinez Yerena J.A."/>
            <person name="Hrouzek P."/>
            <person name="Sobotka R."/>
            <person name="Henderson W.M."/>
            <person name="Schmieder P."/>
            <person name="Williams S.M."/>
            <person name="Lauderdale J.D."/>
            <person name="Wilde H.D."/>
            <person name="Gerrin W."/>
            <person name="Kust A."/>
            <person name="Washington J.W."/>
            <person name="Wagner C."/>
            <person name="Geier B."/>
            <person name="Liebeke M."/>
            <person name="Enke H."/>
            <person name="Niedermeyer T.H.J."/>
            <person name="Wilde S.B."/>
        </authorList>
    </citation>
    <scope>NUCLEOTIDE SEQUENCE [LARGE SCALE GENOMIC DNA]</scope>
    <source>
        <strain evidence="3">Thurmond2011</strain>
    </source>
</reference>
<sequence>MRDDLEGLEITQKELQSLTNLPVNDELIIIINPLKKWINKFIENLKGPEGATAFFIGFGGLFVIYILLDFWIQLFATSIKLSSWLLLILLSGVVGALLQIFFFIRWKKRTRILKTKITHSLKIILADVDRYNTVIKAIDINDQIESAGNPEVSINERNKVIEALKLTRADLVRALMTERILRENKKFIINNTELFANNLTALITMQMTEQATEHGRFLNEALQIALDVQHEMRRLQNS</sequence>